<evidence type="ECO:0008006" key="4">
    <source>
        <dbReference type="Google" id="ProtNLM"/>
    </source>
</evidence>
<gene>
    <name evidence="2" type="ORF">U9M48_037422</name>
</gene>
<keyword evidence="1" id="KW-0812">Transmembrane</keyword>
<protein>
    <recommendedName>
        <fullName evidence="4">Knottin scorpion toxin-like domain-containing protein</fullName>
    </recommendedName>
</protein>
<name>A0AAQ3UGE0_PASNO</name>
<proteinExistence type="predicted"/>
<dbReference type="InterPro" id="IPR036574">
    <property type="entry name" value="Scorpion_toxin-like_sf"/>
</dbReference>
<reference evidence="2 3" key="1">
    <citation type="submission" date="2024-02" db="EMBL/GenBank/DDBJ databases">
        <title>High-quality chromosome-scale genome assembly of Pensacola bahiagrass (Paspalum notatum Flugge var. saurae).</title>
        <authorList>
            <person name="Vega J.M."/>
            <person name="Podio M."/>
            <person name="Orjuela J."/>
            <person name="Siena L.A."/>
            <person name="Pessino S.C."/>
            <person name="Combes M.C."/>
            <person name="Mariac C."/>
            <person name="Albertini E."/>
            <person name="Pupilli F."/>
            <person name="Ortiz J.P.A."/>
            <person name="Leblanc O."/>
        </authorList>
    </citation>
    <scope>NUCLEOTIDE SEQUENCE [LARGE SCALE GENOMIC DNA]</scope>
    <source>
        <strain evidence="2">R1</strain>
        <tissue evidence="2">Leaf</tissue>
    </source>
</reference>
<keyword evidence="1" id="KW-0472">Membrane</keyword>
<accession>A0AAQ3UGE0</accession>
<feature type="transmembrane region" description="Helical" evidence="1">
    <location>
        <begin position="79"/>
        <end position="99"/>
    </location>
</feature>
<dbReference type="AlphaFoldDB" id="A0AAQ3UGE0"/>
<evidence type="ECO:0000313" key="3">
    <source>
        <dbReference type="Proteomes" id="UP001341281"/>
    </source>
</evidence>
<dbReference type="EMBL" id="CP144752">
    <property type="protein sequence ID" value="WVZ91219.1"/>
    <property type="molecule type" value="Genomic_DNA"/>
</dbReference>
<keyword evidence="1" id="KW-1133">Transmembrane helix</keyword>
<dbReference type="Gene3D" id="3.30.30.10">
    <property type="entry name" value="Knottin, scorpion toxin-like"/>
    <property type="match status" value="1"/>
</dbReference>
<dbReference type="Proteomes" id="UP001341281">
    <property type="component" value="Chromosome 08"/>
</dbReference>
<evidence type="ECO:0000256" key="1">
    <source>
        <dbReference type="SAM" id="Phobius"/>
    </source>
</evidence>
<keyword evidence="3" id="KW-1185">Reference proteome</keyword>
<evidence type="ECO:0000313" key="2">
    <source>
        <dbReference type="EMBL" id="WVZ91219.1"/>
    </source>
</evidence>
<feature type="transmembrane region" description="Helical" evidence="1">
    <location>
        <begin position="12"/>
        <end position="34"/>
    </location>
</feature>
<sequence>MVLKCHLSSMKISAYIFYSVDQITSSLSLHMILYSHLKVLKEYSCYNGWDYSQSSLQVNDMSLSSVPHIPGRLHPQSMAVVKVSSAFGLTLLLMALLLAPSRAGEACDQWLSDTYRMLFLCSTKICNEHCIGEGGTRGECGFLIARSFCFCTKECN</sequence>
<organism evidence="2 3">
    <name type="scientific">Paspalum notatum var. saurae</name>
    <dbReference type="NCBI Taxonomy" id="547442"/>
    <lineage>
        <taxon>Eukaryota</taxon>
        <taxon>Viridiplantae</taxon>
        <taxon>Streptophyta</taxon>
        <taxon>Embryophyta</taxon>
        <taxon>Tracheophyta</taxon>
        <taxon>Spermatophyta</taxon>
        <taxon>Magnoliopsida</taxon>
        <taxon>Liliopsida</taxon>
        <taxon>Poales</taxon>
        <taxon>Poaceae</taxon>
        <taxon>PACMAD clade</taxon>
        <taxon>Panicoideae</taxon>
        <taxon>Andropogonodae</taxon>
        <taxon>Paspaleae</taxon>
        <taxon>Paspalinae</taxon>
        <taxon>Paspalum</taxon>
    </lineage>
</organism>